<dbReference type="InterPro" id="IPR050330">
    <property type="entry name" value="Bact_OuterMem_StrucFunc"/>
</dbReference>
<dbReference type="Gene3D" id="3.30.1330.60">
    <property type="entry name" value="OmpA-like domain"/>
    <property type="match status" value="1"/>
</dbReference>
<dbReference type="InterPro" id="IPR006665">
    <property type="entry name" value="OmpA-like"/>
</dbReference>
<protein>
    <submittedName>
        <fullName evidence="3">OmpA/MotB protein</fullName>
    </submittedName>
</protein>
<dbReference type="PANTHER" id="PTHR30329">
    <property type="entry name" value="STATOR ELEMENT OF FLAGELLAR MOTOR COMPLEX"/>
    <property type="match status" value="1"/>
</dbReference>
<keyword evidence="4" id="KW-1185">Reference proteome</keyword>
<dbReference type="EMBL" id="AP014633">
    <property type="protein sequence ID" value="BAP56720.1"/>
    <property type="molecule type" value="Genomic_DNA"/>
</dbReference>
<dbReference type="STRING" id="40754.THII_2423"/>
<dbReference type="PANTHER" id="PTHR30329:SF21">
    <property type="entry name" value="LIPOPROTEIN YIAD-RELATED"/>
    <property type="match status" value="1"/>
</dbReference>
<evidence type="ECO:0000259" key="2">
    <source>
        <dbReference type="PROSITE" id="PS51123"/>
    </source>
</evidence>
<dbReference type="InterPro" id="IPR036737">
    <property type="entry name" value="OmpA-like_sf"/>
</dbReference>
<accession>A0A090AN17</accession>
<evidence type="ECO:0000313" key="3">
    <source>
        <dbReference type="EMBL" id="BAP56720.1"/>
    </source>
</evidence>
<feature type="domain" description="OmpA-like" evidence="2">
    <location>
        <begin position="138"/>
        <end position="253"/>
    </location>
</feature>
<dbReference type="InterPro" id="IPR025511">
    <property type="entry name" value="DUF4398"/>
</dbReference>
<dbReference type="AlphaFoldDB" id="A0A090AN17"/>
<dbReference type="SUPFAM" id="SSF103088">
    <property type="entry name" value="OmpA-like"/>
    <property type="match status" value="1"/>
</dbReference>
<evidence type="ECO:0000256" key="1">
    <source>
        <dbReference type="PROSITE-ProRule" id="PRU00473"/>
    </source>
</evidence>
<proteinExistence type="predicted"/>
<dbReference type="HOGENOM" id="CLU_1081570_0_0_6"/>
<dbReference type="Pfam" id="PF00691">
    <property type="entry name" value="OmpA"/>
    <property type="match status" value="1"/>
</dbReference>
<keyword evidence="1" id="KW-0472">Membrane</keyword>
<dbReference type="KEGG" id="tig:THII_2423"/>
<gene>
    <name evidence="3" type="ORF">THII_2423</name>
</gene>
<name>A0A090AN17_9GAMM</name>
<organism evidence="3 4">
    <name type="scientific">Thioploca ingrica</name>
    <dbReference type="NCBI Taxonomy" id="40754"/>
    <lineage>
        <taxon>Bacteria</taxon>
        <taxon>Pseudomonadati</taxon>
        <taxon>Pseudomonadota</taxon>
        <taxon>Gammaproteobacteria</taxon>
        <taxon>Thiotrichales</taxon>
        <taxon>Thiotrichaceae</taxon>
        <taxon>Thioploca</taxon>
    </lineage>
</organism>
<dbReference type="CDD" id="cd07185">
    <property type="entry name" value="OmpA_C-like"/>
    <property type="match status" value="1"/>
</dbReference>
<dbReference type="PROSITE" id="PS51123">
    <property type="entry name" value="OMPA_2"/>
    <property type="match status" value="1"/>
</dbReference>
<evidence type="ECO:0000313" key="4">
    <source>
        <dbReference type="Proteomes" id="UP000031623"/>
    </source>
</evidence>
<sequence>MKSISYAIFRKFLLLFPIIWLEMSCSTVPTAENSLLTEASEVYAQASADPNTASLEALAEAKSALEKAKTSKDNETKEHFAYLAKGYAQIAITVAKRQALELERKKLLQPVPSLRENNNLNVNNQQLQQQIAYWQRNPNEQLVLILEDIWSKTEPADLLPEARLSLNTVARFLDPHPELQVIIKSYNDNSSNDQYDLGLSDRRAHAVKFALINRGIRSNRIRATQASRLLTQNQTATKHKQNNRVELIIFKEENKKL</sequence>
<dbReference type="GO" id="GO:0016020">
    <property type="term" value="C:membrane"/>
    <property type="evidence" value="ECO:0007669"/>
    <property type="project" value="UniProtKB-UniRule"/>
</dbReference>
<dbReference type="Proteomes" id="UP000031623">
    <property type="component" value="Chromosome"/>
</dbReference>
<dbReference type="Pfam" id="PF14346">
    <property type="entry name" value="DUF4398"/>
    <property type="match status" value="1"/>
</dbReference>
<dbReference type="OrthoDB" id="9782229at2"/>
<reference evidence="3 4" key="1">
    <citation type="journal article" date="2014" name="ISME J.">
        <title>Ecophysiology of Thioploca ingrica as revealed by the complete genome sequence supplemented with proteomic evidence.</title>
        <authorList>
            <person name="Kojima H."/>
            <person name="Ogura Y."/>
            <person name="Yamamoto N."/>
            <person name="Togashi T."/>
            <person name="Mori H."/>
            <person name="Watanabe T."/>
            <person name="Nemoto F."/>
            <person name="Kurokawa K."/>
            <person name="Hayashi T."/>
            <person name="Fukui M."/>
        </authorList>
    </citation>
    <scope>NUCLEOTIDE SEQUENCE [LARGE SCALE GENOMIC DNA]</scope>
</reference>